<feature type="transmembrane region" description="Helical" evidence="1">
    <location>
        <begin position="39"/>
        <end position="57"/>
    </location>
</feature>
<dbReference type="AlphaFoldDB" id="A0A845A2G4"/>
<protein>
    <submittedName>
        <fullName evidence="2">Uncharacterized protein</fullName>
    </submittedName>
</protein>
<gene>
    <name evidence="2" type="ORF">GRI62_05940</name>
</gene>
<accession>A0A845A2G4</accession>
<comment type="caution">
    <text evidence="2">The sequence shown here is derived from an EMBL/GenBank/DDBJ whole genome shotgun (WGS) entry which is preliminary data.</text>
</comment>
<keyword evidence="1" id="KW-1133">Transmembrane helix</keyword>
<feature type="transmembrane region" description="Helical" evidence="1">
    <location>
        <begin position="69"/>
        <end position="90"/>
    </location>
</feature>
<name>A0A845A2G4_9SPHN</name>
<dbReference type="RefSeq" id="WP_131452451.1">
    <property type="nucleotide sequence ID" value="NZ_BMJK01000001.1"/>
</dbReference>
<feature type="transmembrane region" description="Helical" evidence="1">
    <location>
        <begin position="12"/>
        <end position="33"/>
    </location>
</feature>
<proteinExistence type="predicted"/>
<evidence type="ECO:0000256" key="1">
    <source>
        <dbReference type="SAM" id="Phobius"/>
    </source>
</evidence>
<dbReference type="EMBL" id="WTYH01000001">
    <property type="protein sequence ID" value="MXO93147.1"/>
    <property type="molecule type" value="Genomic_DNA"/>
</dbReference>
<keyword evidence="1" id="KW-0472">Membrane</keyword>
<reference evidence="2 3" key="1">
    <citation type="submission" date="2019-12" db="EMBL/GenBank/DDBJ databases">
        <title>Genomic-based taxomic classification of the family Erythrobacteraceae.</title>
        <authorList>
            <person name="Xu L."/>
        </authorList>
    </citation>
    <scope>NUCLEOTIDE SEQUENCE [LARGE SCALE GENOMIC DNA]</scope>
    <source>
        <strain evidence="2 3">RC4-10-4</strain>
    </source>
</reference>
<keyword evidence="1" id="KW-0812">Transmembrane</keyword>
<evidence type="ECO:0000313" key="2">
    <source>
        <dbReference type="EMBL" id="MXO93147.1"/>
    </source>
</evidence>
<keyword evidence="3" id="KW-1185">Reference proteome</keyword>
<organism evidence="2 3">
    <name type="scientific">Aurantiacibacter arachoides</name>
    <dbReference type="NCBI Taxonomy" id="1850444"/>
    <lineage>
        <taxon>Bacteria</taxon>
        <taxon>Pseudomonadati</taxon>
        <taxon>Pseudomonadota</taxon>
        <taxon>Alphaproteobacteria</taxon>
        <taxon>Sphingomonadales</taxon>
        <taxon>Erythrobacteraceae</taxon>
        <taxon>Aurantiacibacter</taxon>
    </lineage>
</organism>
<dbReference type="Proteomes" id="UP000460626">
    <property type="component" value="Unassembled WGS sequence"/>
</dbReference>
<evidence type="ECO:0000313" key="3">
    <source>
        <dbReference type="Proteomes" id="UP000460626"/>
    </source>
</evidence>
<dbReference type="OrthoDB" id="7429125at2"/>
<sequence>MTTATRRRDWASVNLLMGIVGLLGIAFVGFAELTGLPRLYVNAAALVLIVSLPIMFFTRKADEYTLSLWSSGTNAAFAIVIVWLVGAPAIEGFFDGLFGIEGGQDFPDRGASVAALFAFYLAFNGKRLLGAL</sequence>